<evidence type="ECO:0000256" key="3">
    <source>
        <dbReference type="ARBA" id="ARBA00023235"/>
    </source>
</evidence>
<evidence type="ECO:0000256" key="2">
    <source>
        <dbReference type="ARBA" id="ARBA00023110"/>
    </source>
</evidence>
<evidence type="ECO:0000313" key="6">
    <source>
        <dbReference type="EMBL" id="AWM78805.1"/>
    </source>
</evidence>
<evidence type="ECO:0000313" key="7">
    <source>
        <dbReference type="Proteomes" id="UP000247763"/>
    </source>
</evidence>
<name>A0A2Z3HVD6_9CAUL</name>
<keyword evidence="3 6" id="KW-0413">Isomerase</keyword>
<dbReference type="AlphaFoldDB" id="A0A2Z3HVD6"/>
<dbReference type="EC" id="5.2.1.8" evidence="1"/>
<evidence type="ECO:0000259" key="5">
    <source>
        <dbReference type="PROSITE" id="PS50072"/>
    </source>
</evidence>
<keyword evidence="7" id="KW-1185">Reference proteome</keyword>
<dbReference type="InterPro" id="IPR044665">
    <property type="entry name" value="E_coli_cyclophilin_A-like"/>
</dbReference>
<dbReference type="EMBL" id="CP029479">
    <property type="protein sequence ID" value="AWM78805.1"/>
    <property type="molecule type" value="Genomic_DNA"/>
</dbReference>
<accession>A0A2Z3HVD6</accession>
<feature type="signal peptide" evidence="4">
    <location>
        <begin position="1"/>
        <end position="21"/>
    </location>
</feature>
<dbReference type="Pfam" id="PF00160">
    <property type="entry name" value="Pro_isomerase"/>
    <property type="match status" value="1"/>
</dbReference>
<evidence type="ECO:0000256" key="1">
    <source>
        <dbReference type="ARBA" id="ARBA00013194"/>
    </source>
</evidence>
<feature type="domain" description="PPIase cyclophilin-type" evidence="5">
    <location>
        <begin position="36"/>
        <end position="171"/>
    </location>
</feature>
<reference evidence="7" key="1">
    <citation type="submission" date="2018-05" db="EMBL/GenBank/DDBJ databases">
        <title>Genome sequencing of Phenylobacterium sp. HYN0004.</title>
        <authorList>
            <person name="Yi H."/>
            <person name="Baek C."/>
        </authorList>
    </citation>
    <scope>NUCLEOTIDE SEQUENCE [LARGE SCALE GENOMIC DNA]</scope>
    <source>
        <strain evidence="7">HYN0004</strain>
    </source>
</reference>
<gene>
    <name evidence="6" type="ORF">HYN04_09395</name>
</gene>
<keyword evidence="4" id="KW-0732">Signal</keyword>
<keyword evidence="2" id="KW-0697">Rotamase</keyword>
<dbReference type="Proteomes" id="UP000247763">
    <property type="component" value="Chromosome"/>
</dbReference>
<evidence type="ECO:0000256" key="4">
    <source>
        <dbReference type="SAM" id="SignalP"/>
    </source>
</evidence>
<protein>
    <recommendedName>
        <fullName evidence="1">peptidylprolyl isomerase</fullName>
        <ecNumber evidence="1">5.2.1.8</ecNumber>
    </recommendedName>
</protein>
<organism evidence="6 7">
    <name type="scientific">Phenylobacterium parvum</name>
    <dbReference type="NCBI Taxonomy" id="2201350"/>
    <lineage>
        <taxon>Bacteria</taxon>
        <taxon>Pseudomonadati</taxon>
        <taxon>Pseudomonadota</taxon>
        <taxon>Alphaproteobacteria</taxon>
        <taxon>Caulobacterales</taxon>
        <taxon>Caulobacteraceae</taxon>
        <taxon>Phenylobacterium</taxon>
    </lineage>
</organism>
<dbReference type="InterPro" id="IPR002130">
    <property type="entry name" value="Cyclophilin-type_PPIase_dom"/>
</dbReference>
<dbReference type="SUPFAM" id="SSF50891">
    <property type="entry name" value="Cyclophilin-like"/>
    <property type="match status" value="1"/>
</dbReference>
<proteinExistence type="predicted"/>
<dbReference type="InterPro" id="IPR029000">
    <property type="entry name" value="Cyclophilin-like_dom_sf"/>
</dbReference>
<dbReference type="PANTHER" id="PTHR43246">
    <property type="entry name" value="PEPTIDYL-PROLYL CIS-TRANS ISOMERASE CYP38, CHLOROPLASTIC"/>
    <property type="match status" value="1"/>
</dbReference>
<feature type="chain" id="PRO_5016344741" description="peptidylprolyl isomerase" evidence="4">
    <location>
        <begin position="22"/>
        <end position="201"/>
    </location>
</feature>
<dbReference type="KEGG" id="phb:HYN04_09395"/>
<dbReference type="Gene3D" id="2.40.100.10">
    <property type="entry name" value="Cyclophilin-like"/>
    <property type="match status" value="1"/>
</dbReference>
<dbReference type="PROSITE" id="PS50072">
    <property type="entry name" value="CSA_PPIASE_2"/>
    <property type="match status" value="1"/>
</dbReference>
<dbReference type="GO" id="GO:0003755">
    <property type="term" value="F:peptidyl-prolyl cis-trans isomerase activity"/>
    <property type="evidence" value="ECO:0007669"/>
    <property type="project" value="UniProtKB-KW"/>
</dbReference>
<dbReference type="OrthoDB" id="9807797at2"/>
<sequence length="201" mass="21328">MRRRDLLLSAGAAAAAGPAFAAGAPGVVRVRLVTRLGDILLELRGDKAPATTANFLRYVDEKRMDKGTFYRRSVPPGATEFDYGVIQGGLQNNPAWVLPPVRHESTSRTGLKHTDGAISMGRRAPGSATSDFFICAGEQAYLDADPAAKGDNLGFACFGYVAEGMETVHKILAQPVSPTAGVGTMKGEMLRNPLPITARRA</sequence>